<dbReference type="EMBL" id="AP022567">
    <property type="protein sequence ID" value="BBX32292.1"/>
    <property type="molecule type" value="Genomic_DNA"/>
</dbReference>
<protein>
    <submittedName>
        <fullName evidence="1">Uncharacterized protein</fullName>
    </submittedName>
</protein>
<dbReference type="RefSeq" id="WP_163642139.1">
    <property type="nucleotide sequence ID" value="NZ_AP022567.1"/>
</dbReference>
<keyword evidence="2" id="KW-1185">Reference proteome</keyword>
<name>A0ABN5Y610_MYCME</name>
<reference evidence="1 2" key="1">
    <citation type="journal article" date="2019" name="Emerg. Microbes Infect.">
        <title>Comprehensive subspecies identification of 175 nontuberculous mycobacteria species based on 7547 genomic profiles.</title>
        <authorList>
            <person name="Matsumoto Y."/>
            <person name="Kinjo T."/>
            <person name="Motooka D."/>
            <person name="Nabeya D."/>
            <person name="Jung N."/>
            <person name="Uechi K."/>
            <person name="Horii T."/>
            <person name="Iida T."/>
            <person name="Fujita J."/>
            <person name="Nakamura S."/>
        </authorList>
    </citation>
    <scope>NUCLEOTIDE SEQUENCE [LARGE SCALE GENOMIC DNA]</scope>
    <source>
        <strain evidence="1 2">JCM 12375</strain>
    </source>
</reference>
<proteinExistence type="predicted"/>
<evidence type="ECO:0000313" key="1">
    <source>
        <dbReference type="EMBL" id="BBX32292.1"/>
    </source>
</evidence>
<accession>A0ABN5Y610</accession>
<organism evidence="1 2">
    <name type="scientific">Mycolicibacterium mageritense</name>
    <name type="common">Mycobacterium mageritense</name>
    <dbReference type="NCBI Taxonomy" id="53462"/>
    <lineage>
        <taxon>Bacteria</taxon>
        <taxon>Bacillati</taxon>
        <taxon>Actinomycetota</taxon>
        <taxon>Actinomycetes</taxon>
        <taxon>Mycobacteriales</taxon>
        <taxon>Mycobacteriaceae</taxon>
        <taxon>Mycolicibacterium</taxon>
    </lineage>
</organism>
<gene>
    <name evidence="1" type="ORF">MMAGJ_15740</name>
</gene>
<sequence length="58" mass="6137">MTARRRIEGMDVPPVPAGTPGTVVATTVLGRPKTVFFAVSDVWGTKRFHVTVGPGDVT</sequence>
<dbReference type="Proteomes" id="UP000465622">
    <property type="component" value="Chromosome"/>
</dbReference>
<evidence type="ECO:0000313" key="2">
    <source>
        <dbReference type="Proteomes" id="UP000465622"/>
    </source>
</evidence>